<dbReference type="PANTHER" id="PTHR44324">
    <property type="entry name" value="WD40 REPEAT DOMAIN 95"/>
    <property type="match status" value="1"/>
</dbReference>
<feature type="region of interest" description="Disordered" evidence="4">
    <location>
        <begin position="1"/>
        <end position="31"/>
    </location>
</feature>
<dbReference type="Gene3D" id="2.130.10.10">
    <property type="entry name" value="YVTN repeat-like/Quinoprotein amine dehydrogenase"/>
    <property type="match status" value="5"/>
</dbReference>
<feature type="compositionally biased region" description="Basic and acidic residues" evidence="4">
    <location>
        <begin position="866"/>
        <end position="877"/>
    </location>
</feature>
<comment type="caution">
    <text evidence="5">The sequence shown here is derived from an EMBL/GenBank/DDBJ whole genome shotgun (WGS) entry which is preliminary data.</text>
</comment>
<accession>A0ABQ9FTS7</accession>
<feature type="compositionally biased region" description="Acidic residues" evidence="4">
    <location>
        <begin position="881"/>
        <end position="897"/>
    </location>
</feature>
<dbReference type="InterPro" id="IPR036322">
    <property type="entry name" value="WD40_repeat_dom_sf"/>
</dbReference>
<evidence type="ECO:0000313" key="5">
    <source>
        <dbReference type="EMBL" id="KAJ8319110.1"/>
    </source>
</evidence>
<organism evidence="5 6">
    <name type="scientific">Tegillarca granosa</name>
    <name type="common">Malaysian cockle</name>
    <name type="synonym">Anadara granosa</name>
    <dbReference type="NCBI Taxonomy" id="220873"/>
    <lineage>
        <taxon>Eukaryota</taxon>
        <taxon>Metazoa</taxon>
        <taxon>Spiralia</taxon>
        <taxon>Lophotrochozoa</taxon>
        <taxon>Mollusca</taxon>
        <taxon>Bivalvia</taxon>
        <taxon>Autobranchia</taxon>
        <taxon>Pteriomorphia</taxon>
        <taxon>Arcoida</taxon>
        <taxon>Arcoidea</taxon>
        <taxon>Arcidae</taxon>
        <taxon>Tegillarca</taxon>
    </lineage>
</organism>
<reference evidence="5 6" key="1">
    <citation type="submission" date="2022-12" db="EMBL/GenBank/DDBJ databases">
        <title>Chromosome-level genome of Tegillarca granosa.</title>
        <authorList>
            <person name="Kim J."/>
        </authorList>
    </citation>
    <scope>NUCLEOTIDE SEQUENCE [LARGE SCALE GENOMIC DNA]</scope>
    <source>
        <strain evidence="5">Teg-2019</strain>
        <tissue evidence="5">Adductor muscle</tissue>
    </source>
</reference>
<keyword evidence="6" id="KW-1185">Reference proteome</keyword>
<feature type="repeat" description="WD" evidence="3">
    <location>
        <begin position="798"/>
        <end position="834"/>
    </location>
</feature>
<dbReference type="InterPro" id="IPR001680">
    <property type="entry name" value="WD40_rpt"/>
</dbReference>
<evidence type="ECO:0000256" key="3">
    <source>
        <dbReference type="PROSITE-ProRule" id="PRU00221"/>
    </source>
</evidence>
<dbReference type="Proteomes" id="UP001217089">
    <property type="component" value="Unassembled WGS sequence"/>
</dbReference>
<dbReference type="PROSITE" id="PS50294">
    <property type="entry name" value="WD_REPEATS_REGION"/>
    <property type="match status" value="2"/>
</dbReference>
<keyword evidence="1 3" id="KW-0853">WD repeat</keyword>
<name>A0ABQ9FTS7_TEGGR</name>
<dbReference type="InterPro" id="IPR019775">
    <property type="entry name" value="WD40_repeat_CS"/>
</dbReference>
<dbReference type="PROSITE" id="PS00678">
    <property type="entry name" value="WD_REPEATS_1"/>
    <property type="match status" value="1"/>
</dbReference>
<dbReference type="Pfam" id="PF00400">
    <property type="entry name" value="WD40"/>
    <property type="match status" value="5"/>
</dbReference>
<feature type="region of interest" description="Disordered" evidence="4">
    <location>
        <begin position="686"/>
        <end position="717"/>
    </location>
</feature>
<dbReference type="SMART" id="SM00320">
    <property type="entry name" value="WD40"/>
    <property type="match status" value="8"/>
</dbReference>
<dbReference type="SUPFAM" id="SSF50978">
    <property type="entry name" value="WD40 repeat-like"/>
    <property type="match status" value="2"/>
</dbReference>
<evidence type="ECO:0008006" key="7">
    <source>
        <dbReference type="Google" id="ProtNLM"/>
    </source>
</evidence>
<dbReference type="InterPro" id="IPR015943">
    <property type="entry name" value="WD40/YVTN_repeat-like_dom_sf"/>
</dbReference>
<evidence type="ECO:0000256" key="4">
    <source>
        <dbReference type="SAM" id="MobiDB-lite"/>
    </source>
</evidence>
<sequence length="1100" mass="124637">MSQNSAGGKSSPTQNTTMSGGKSVTFDVNSNFTDKDKNARLEEQIKLHHLQQLMHEFHIHKPDDIIIQEGSAYFPPKTEKRTPGAMNLDEFKETVSKVLKTDEYDEYLEKLFTKQETTSKILAVENPLRYVTVSKEGVICVWYPSVNYEKHKAVGNYDSDQSGQKRRFKMWVTDAIYLPNCHLLAICSTSRDIHFFDVQNQYTEEFHVFGITDVPLCFDYWYDPRNPNDPSLLIFGGETGAINLLYFKQPVSQLFETAFKREGGAQKIFWTDVEKGFHNKWVTHDKIINDRLPGHAPDIIKQVRYLPDNNSIIASTTNPNRALFIADIQKLKKEYVFRLEKGVEAFDYNKNLNILVTGSLDHVLRIWNPYVTSKPIAILEGHATGVIACKIHEDLMQIFSYSKDAVVKVWDIKEHSCLQTVTFKFDTSVHSVVSLPEHGHFPMHLQSSPQDLLLVTCNDYLGILKLGHTIQPKSLVPTTHDTQLCSAIYNKLFKQVVTGCDSSHIAVWDIETGSKSIVFSNAHGDEEITSMVFDDSCRRLITGARNGTIKVWNFQNGHNLHKLEAVDEAEVTGILALTDKKVILAVGWSRMITQYDDTDPDNMYISANNSWKGGQLHKDDILSVDFCAPYLLATGSFDGLIYIWHLETERKLLKIKKTSLPELSYKLPDDFSYSSFTNIGTYVTTDSRPLSRTSRPVSRNSRPNSRHRKSHKLPKGQPIPVDKLLFLKHRVAQKNFDGAKLVSSEAGYLRWWCLYGTKHEIGYFYVPDVEDESVLALCTKNDNSIIRIRTKPPLQAAWRAHESAVVSVEYIEHSTGNYILSASTDKTARLWTMEGHYVGTFGQGRTWNLKVPSTWCHPQTPFSNDFPEKSSENDTNKVVENGEDDNLLSVEKEEETPVEGSESNDNKKEEVTANSEAGDDSDNGEGEYKDQLLDGWDNLGKRSSDMRLKVRSQTFALGERSQTFLGCRVAKQLESVKNSRIGRRNKFTDIDLNKETQKFGKLCSPFHALLTEDVANVGLPKGLPLSQRMLNRGYTSDTMTEEVLRNIDFSYGGPDTPPTTESQDKKLLAGNRDTKIHTAGLRRNTVKLAPLVLKKRHTVV</sequence>
<keyword evidence="2" id="KW-0677">Repeat</keyword>
<feature type="repeat" description="WD" evidence="3">
    <location>
        <begin position="343"/>
        <end position="368"/>
    </location>
</feature>
<feature type="repeat" description="WD" evidence="3">
    <location>
        <begin position="379"/>
        <end position="420"/>
    </location>
</feature>
<evidence type="ECO:0000313" key="6">
    <source>
        <dbReference type="Proteomes" id="UP001217089"/>
    </source>
</evidence>
<dbReference type="PANTHER" id="PTHR44324:SF3">
    <property type="entry name" value="WD REPEAT-CONTAINING PROTEIN 49-LIKE"/>
    <property type="match status" value="1"/>
</dbReference>
<proteinExistence type="predicted"/>
<feature type="repeat" description="WD" evidence="3">
    <location>
        <begin position="528"/>
        <end position="562"/>
    </location>
</feature>
<dbReference type="EMBL" id="JARBDR010000214">
    <property type="protein sequence ID" value="KAJ8319110.1"/>
    <property type="molecule type" value="Genomic_DNA"/>
</dbReference>
<feature type="compositionally biased region" description="Basic residues" evidence="4">
    <location>
        <begin position="704"/>
        <end position="714"/>
    </location>
</feature>
<feature type="repeat" description="WD" evidence="3">
    <location>
        <begin position="614"/>
        <end position="654"/>
    </location>
</feature>
<evidence type="ECO:0000256" key="2">
    <source>
        <dbReference type="ARBA" id="ARBA00022737"/>
    </source>
</evidence>
<gene>
    <name evidence="5" type="ORF">KUTeg_004201</name>
</gene>
<protein>
    <recommendedName>
        <fullName evidence="7">WD repeat-containing protein 49</fullName>
    </recommendedName>
</protein>
<feature type="compositionally biased region" description="Low complexity" evidence="4">
    <location>
        <begin position="691"/>
        <end position="703"/>
    </location>
</feature>
<feature type="region of interest" description="Disordered" evidence="4">
    <location>
        <begin position="860"/>
        <end position="932"/>
    </location>
</feature>
<dbReference type="InterPro" id="IPR051242">
    <property type="entry name" value="WD-EF-hand_domain"/>
</dbReference>
<dbReference type="PROSITE" id="PS50082">
    <property type="entry name" value="WD_REPEATS_2"/>
    <property type="match status" value="5"/>
</dbReference>
<evidence type="ECO:0000256" key="1">
    <source>
        <dbReference type="ARBA" id="ARBA00022574"/>
    </source>
</evidence>